<organism evidence="2 3">
    <name type="scientific">Anopheles dirus</name>
    <dbReference type="NCBI Taxonomy" id="7168"/>
    <lineage>
        <taxon>Eukaryota</taxon>
        <taxon>Metazoa</taxon>
        <taxon>Ecdysozoa</taxon>
        <taxon>Arthropoda</taxon>
        <taxon>Hexapoda</taxon>
        <taxon>Insecta</taxon>
        <taxon>Pterygota</taxon>
        <taxon>Neoptera</taxon>
        <taxon>Endopterygota</taxon>
        <taxon>Diptera</taxon>
        <taxon>Nematocera</taxon>
        <taxon>Culicoidea</taxon>
        <taxon>Culicidae</taxon>
        <taxon>Anophelinae</taxon>
        <taxon>Anopheles</taxon>
    </lineage>
</organism>
<keyword evidence="3" id="KW-1185">Reference proteome</keyword>
<evidence type="ECO:0000313" key="2">
    <source>
        <dbReference type="EnsemblMetazoa" id="ADIR008813-PA"/>
    </source>
</evidence>
<name>A0A182NMC8_9DIPT</name>
<feature type="chain" id="PRO_5008130237" description="Secreted protein" evidence="1">
    <location>
        <begin position="32"/>
        <end position="180"/>
    </location>
</feature>
<dbReference type="EnsemblMetazoa" id="ADIR008813-RA">
    <property type="protein sequence ID" value="ADIR008813-PA"/>
    <property type="gene ID" value="ADIR008813"/>
</dbReference>
<keyword evidence="1" id="KW-0732">Signal</keyword>
<evidence type="ECO:0000256" key="1">
    <source>
        <dbReference type="SAM" id="SignalP"/>
    </source>
</evidence>
<protein>
    <recommendedName>
        <fullName evidence="4">Secreted protein</fullName>
    </recommendedName>
</protein>
<sequence length="180" mass="20962">MASTWIHRGMTGRIVLSVLCWTTCWWTSVLAAPFYFPVDGYQPQYYYGNRDQWIQPTTNGYNYPQPNAVAPATASESQNVAVYSGNANYYGVPGYEDQRYVGSRNSWSDPYLRWKWNNYYNGYYYPYSSGSGWKDRQDGAYYYSKRRQDSVQPTEATTPAITTTTQRQRKKKLFVPNVWG</sequence>
<accession>A0A182NMC8</accession>
<evidence type="ECO:0000313" key="3">
    <source>
        <dbReference type="Proteomes" id="UP000075884"/>
    </source>
</evidence>
<dbReference type="VEuPathDB" id="VectorBase:ADIR008813"/>
<feature type="signal peptide" evidence="1">
    <location>
        <begin position="1"/>
        <end position="31"/>
    </location>
</feature>
<reference evidence="2" key="2">
    <citation type="submission" date="2020-05" db="UniProtKB">
        <authorList>
            <consortium name="EnsemblMetazoa"/>
        </authorList>
    </citation>
    <scope>IDENTIFICATION</scope>
    <source>
        <strain evidence="2">WRAIR2</strain>
    </source>
</reference>
<reference evidence="3" key="1">
    <citation type="submission" date="2013-03" db="EMBL/GenBank/DDBJ databases">
        <title>The Genome Sequence of Anopheles dirus WRAIR2.</title>
        <authorList>
            <consortium name="The Broad Institute Genomics Platform"/>
            <person name="Neafsey D.E."/>
            <person name="Walton C."/>
            <person name="Walker B."/>
            <person name="Young S.K."/>
            <person name="Zeng Q."/>
            <person name="Gargeya S."/>
            <person name="Fitzgerald M."/>
            <person name="Haas B."/>
            <person name="Abouelleil A."/>
            <person name="Allen A.W."/>
            <person name="Alvarado L."/>
            <person name="Arachchi H.M."/>
            <person name="Berlin A.M."/>
            <person name="Chapman S.B."/>
            <person name="Gainer-Dewar J."/>
            <person name="Goldberg J."/>
            <person name="Griggs A."/>
            <person name="Gujja S."/>
            <person name="Hansen M."/>
            <person name="Howarth C."/>
            <person name="Imamovic A."/>
            <person name="Ireland A."/>
            <person name="Larimer J."/>
            <person name="McCowan C."/>
            <person name="Murphy C."/>
            <person name="Pearson M."/>
            <person name="Poon T.W."/>
            <person name="Priest M."/>
            <person name="Roberts A."/>
            <person name="Saif S."/>
            <person name="Shea T."/>
            <person name="Sisk P."/>
            <person name="Sykes S."/>
            <person name="Wortman J."/>
            <person name="Nusbaum C."/>
            <person name="Birren B."/>
        </authorList>
    </citation>
    <scope>NUCLEOTIDE SEQUENCE [LARGE SCALE GENOMIC DNA]</scope>
    <source>
        <strain evidence="3">WRAIR2</strain>
    </source>
</reference>
<evidence type="ECO:0008006" key="4">
    <source>
        <dbReference type="Google" id="ProtNLM"/>
    </source>
</evidence>
<proteinExistence type="predicted"/>
<dbReference type="Proteomes" id="UP000075884">
    <property type="component" value="Unassembled WGS sequence"/>
</dbReference>
<dbReference type="AlphaFoldDB" id="A0A182NMC8"/>